<dbReference type="GO" id="GO:0030245">
    <property type="term" value="P:cellulose catabolic process"/>
    <property type="evidence" value="ECO:0007669"/>
    <property type="project" value="UniProtKB-KW"/>
</dbReference>
<dbReference type="InterPro" id="IPR012341">
    <property type="entry name" value="6hp_glycosidase-like_sf"/>
</dbReference>
<keyword evidence="3" id="KW-0732">Signal</keyword>
<keyword evidence="7 9" id="KW-0119">Carbohydrate metabolism</keyword>
<accession>A0A934MGG8</accession>
<evidence type="ECO:0000256" key="1">
    <source>
        <dbReference type="ARBA" id="ARBA00000966"/>
    </source>
</evidence>
<protein>
    <recommendedName>
        <fullName evidence="9">Glucanase</fullName>
        <ecNumber evidence="9">3.2.1.-</ecNumber>
    </recommendedName>
</protein>
<proteinExistence type="inferred from homology"/>
<feature type="active site" description="Nucleophile" evidence="8">
    <location>
        <position position="121"/>
    </location>
</feature>
<evidence type="ECO:0000256" key="3">
    <source>
        <dbReference type="ARBA" id="ARBA00022729"/>
    </source>
</evidence>
<keyword evidence="6 9" id="KW-0326">Glycosidase</keyword>
<evidence type="ECO:0000256" key="6">
    <source>
        <dbReference type="ARBA" id="ARBA00023295"/>
    </source>
</evidence>
<evidence type="ECO:0000256" key="9">
    <source>
        <dbReference type="RuleBase" id="RU361167"/>
    </source>
</evidence>
<dbReference type="InterPro" id="IPR002037">
    <property type="entry name" value="Glyco_hydro_8"/>
</dbReference>
<feature type="region of interest" description="Disordered" evidence="10">
    <location>
        <begin position="367"/>
        <end position="390"/>
    </location>
</feature>
<dbReference type="Pfam" id="PF01270">
    <property type="entry name" value="Glyco_hydro_8"/>
    <property type="match status" value="1"/>
</dbReference>
<sequence>MALQWGLGTPVAEAMSFQSTARPIATGEAPHIRSDEWNRFVAAFVTNDGRVVDRENGRQSHSEGQGYGMLLALEAGDRETFQRIWQFTKRELQIRGSDALFSWRWLPAAEPHVTDRNNASDGDILIAYALLKAALTWDDRGYAHEADRIIDDIGSELIARVDGRPVLRPAAFGFDDMAGNPGPVVNLSYYIYDAFPLFQVVRPEYPWRELMAEGLRLTDEAGRGGLVPDWVAVSPRGARIANGFAAKSSYDAVRIPLYIMLGGQPSEYLRGFDDAWNAGGLGYPVDYHFGYRSVVGEMKDPGYRMIAALAACARRGAPIPAALQTFRPTTYFASSLHLLGLVVARRDHAECLGQREAQASTIYLASRSSPGYTPRSSRQAPRTGQGVARSGQRTIVFQSSGAASFSDRIMRKFGHTAR</sequence>
<reference evidence="11" key="1">
    <citation type="submission" date="2020-12" db="EMBL/GenBank/DDBJ databases">
        <title>Bacterial taxonomy.</title>
        <authorList>
            <person name="Pan X."/>
        </authorList>
    </citation>
    <scope>NUCLEOTIDE SEQUENCE</scope>
    <source>
        <strain evidence="11">B2012</strain>
    </source>
</reference>
<dbReference type="EC" id="3.2.1.-" evidence="9"/>
<evidence type="ECO:0000256" key="7">
    <source>
        <dbReference type="ARBA" id="ARBA00023326"/>
    </source>
</evidence>
<comment type="catalytic activity">
    <reaction evidence="1">
        <text>Endohydrolysis of (1-&gt;4)-beta-D-glucosidic linkages in cellulose, lichenin and cereal beta-D-glucans.</text>
        <dbReference type="EC" id="3.2.1.4"/>
    </reaction>
</comment>
<dbReference type="InterPro" id="IPR008928">
    <property type="entry name" value="6-hairpin_glycosidase_sf"/>
</dbReference>
<keyword evidence="7 9" id="KW-0624">Polysaccharide degradation</keyword>
<evidence type="ECO:0000313" key="11">
    <source>
        <dbReference type="EMBL" id="MBJ3775915.1"/>
    </source>
</evidence>
<keyword evidence="5" id="KW-0136">Cellulose degradation</keyword>
<feature type="compositionally biased region" description="Polar residues" evidence="10">
    <location>
        <begin position="367"/>
        <end position="382"/>
    </location>
</feature>
<organism evidence="11 12">
    <name type="scientific">Acuticoccus mangrovi</name>
    <dbReference type="NCBI Taxonomy" id="2796142"/>
    <lineage>
        <taxon>Bacteria</taxon>
        <taxon>Pseudomonadati</taxon>
        <taxon>Pseudomonadota</taxon>
        <taxon>Alphaproteobacteria</taxon>
        <taxon>Hyphomicrobiales</taxon>
        <taxon>Amorphaceae</taxon>
        <taxon>Acuticoccus</taxon>
    </lineage>
</organism>
<evidence type="ECO:0000256" key="2">
    <source>
        <dbReference type="ARBA" id="ARBA00009209"/>
    </source>
</evidence>
<gene>
    <name evidence="11" type="ORF">JCR33_09475</name>
</gene>
<comment type="similarity">
    <text evidence="2 9">Belongs to the glycosyl hydrolase 8 (cellulase D) family.</text>
</comment>
<evidence type="ECO:0000256" key="4">
    <source>
        <dbReference type="ARBA" id="ARBA00022801"/>
    </source>
</evidence>
<keyword evidence="12" id="KW-1185">Reference proteome</keyword>
<dbReference type="Gene3D" id="1.50.10.10">
    <property type="match status" value="1"/>
</dbReference>
<dbReference type="SUPFAM" id="SSF48208">
    <property type="entry name" value="Six-hairpin glycosidases"/>
    <property type="match status" value="1"/>
</dbReference>
<keyword evidence="4 9" id="KW-0378">Hydrolase</keyword>
<dbReference type="AlphaFoldDB" id="A0A934MGG8"/>
<dbReference type="GO" id="GO:0008810">
    <property type="term" value="F:cellulase activity"/>
    <property type="evidence" value="ECO:0007669"/>
    <property type="project" value="UniProtKB-EC"/>
</dbReference>
<dbReference type="EMBL" id="JAEKJA010000007">
    <property type="protein sequence ID" value="MBJ3775915.1"/>
    <property type="molecule type" value="Genomic_DNA"/>
</dbReference>
<dbReference type="PRINTS" id="PR00735">
    <property type="entry name" value="GLHYDRLASE8"/>
</dbReference>
<dbReference type="Proteomes" id="UP000609531">
    <property type="component" value="Unassembled WGS sequence"/>
</dbReference>
<evidence type="ECO:0000313" key="12">
    <source>
        <dbReference type="Proteomes" id="UP000609531"/>
    </source>
</evidence>
<name>A0A934MGG8_9HYPH</name>
<dbReference type="RefSeq" id="WP_198881817.1">
    <property type="nucleotide sequence ID" value="NZ_JAEKJA010000007.1"/>
</dbReference>
<dbReference type="InterPro" id="IPR019834">
    <property type="entry name" value="Glyco_hydro_8_CS"/>
</dbReference>
<comment type="caution">
    <text evidence="11">The sequence shown here is derived from an EMBL/GenBank/DDBJ whole genome shotgun (WGS) entry which is preliminary data.</text>
</comment>
<dbReference type="PROSITE" id="PS00812">
    <property type="entry name" value="GLYCOSYL_HYDROL_F8"/>
    <property type="match status" value="1"/>
</dbReference>
<evidence type="ECO:0000256" key="5">
    <source>
        <dbReference type="ARBA" id="ARBA00023001"/>
    </source>
</evidence>
<evidence type="ECO:0000256" key="8">
    <source>
        <dbReference type="PROSITE-ProRule" id="PRU10058"/>
    </source>
</evidence>
<evidence type="ECO:0000256" key="10">
    <source>
        <dbReference type="SAM" id="MobiDB-lite"/>
    </source>
</evidence>